<dbReference type="GO" id="GO:0008556">
    <property type="term" value="F:P-type potassium transmembrane transporter activity"/>
    <property type="evidence" value="ECO:0007669"/>
    <property type="project" value="InterPro"/>
</dbReference>
<sequence length="556" mass="58485">MEWLFAVAALLTLALVLGVFYRPLGDYMAWVYTTAKDWRVERVLYRLAGVDARVQQSWKEYLRALLAFSAVGLVLLFLLEVLQPMLPFSLGHPPLSLDLAFNTAASFVANTNWQAYAPEQTVGFAVQMLGLSVQMFVSAAAGMAVAIALVRGMASRRTGTLGNFWVDLVRTTLRILLPLSIIAALVFIVGGVVQNFSGFTSVATVSGGIQSIPGGPVASQEAIKMLGTNGGGFFNANSAHPFENPTAWTNIFQVFLLLLIPFALPRTFATMVDDQRMGYVLLATMSILFVSVFVALTAFELAGAGAAPTLAGAAMEGKEQRFGILGSTLFGAATTGTSGGAANSLHSSYTALGGMVLMLNMMIGEVSPGGVGAGLYAILVLIVLATFLTGLHLGRAPVFLGKRLGTQQIKIVSVFILVMPALALGGATLTLAIPPIRAQMLAGLGHTGPHGVSEIVYAFVSAAINNGSAFAGLDANTPWLNVTLGIIILLGRFIPITLVLALAGTFAVQERALTTVGELPLRHPQFVAFLIAVIALMALPMFVPYLLVGPLAEGLG</sequence>
<evidence type="ECO:0000256" key="9">
    <source>
        <dbReference type="HAMAP-Rule" id="MF_00275"/>
    </source>
</evidence>
<keyword evidence="3 9" id="KW-0633">Potassium transport</keyword>
<name>A0A4P6EE59_9MICO</name>
<keyword evidence="6 9" id="KW-1133">Transmembrane helix</keyword>
<keyword evidence="8 9" id="KW-0472">Membrane</keyword>
<keyword evidence="5 9" id="KW-0630">Potassium</keyword>
<evidence type="ECO:0000256" key="3">
    <source>
        <dbReference type="ARBA" id="ARBA00022538"/>
    </source>
</evidence>
<evidence type="ECO:0000313" key="11">
    <source>
        <dbReference type="Proteomes" id="UP000293995"/>
    </source>
</evidence>
<dbReference type="RefSeq" id="WP_129387393.1">
    <property type="nucleotide sequence ID" value="NZ_CP035494.1"/>
</dbReference>
<dbReference type="PIRSF" id="PIRSF001294">
    <property type="entry name" value="K_ATPaseA"/>
    <property type="match status" value="1"/>
</dbReference>
<keyword evidence="11" id="KW-1185">Reference proteome</keyword>
<feature type="transmembrane region" description="Helical" evidence="9">
    <location>
        <begin position="247"/>
        <end position="265"/>
    </location>
</feature>
<dbReference type="GO" id="GO:0030955">
    <property type="term" value="F:potassium ion binding"/>
    <property type="evidence" value="ECO:0007669"/>
    <property type="project" value="UniProtKB-UniRule"/>
</dbReference>
<feature type="transmembrane region" description="Helical" evidence="9">
    <location>
        <begin position="526"/>
        <end position="548"/>
    </location>
</feature>
<gene>
    <name evidence="9 10" type="primary">kdpA</name>
    <name evidence="10" type="ORF">ET475_06320</name>
</gene>
<proteinExistence type="inferred from homology"/>
<evidence type="ECO:0000256" key="5">
    <source>
        <dbReference type="ARBA" id="ARBA00022958"/>
    </source>
</evidence>
<keyword evidence="10" id="KW-0378">Hydrolase</keyword>
<feature type="transmembrane region" description="Helical" evidence="9">
    <location>
        <begin position="133"/>
        <end position="154"/>
    </location>
</feature>
<dbReference type="PANTHER" id="PTHR30607">
    <property type="entry name" value="POTASSIUM-TRANSPORTING ATPASE A CHAIN"/>
    <property type="match status" value="1"/>
</dbReference>
<feature type="transmembrane region" description="Helical" evidence="9">
    <location>
        <begin position="277"/>
        <end position="302"/>
    </location>
</feature>
<dbReference type="HAMAP" id="MF_00275">
    <property type="entry name" value="KdpA"/>
    <property type="match status" value="1"/>
</dbReference>
<dbReference type="NCBIfam" id="TIGR00680">
    <property type="entry name" value="kdpA"/>
    <property type="match status" value="1"/>
</dbReference>
<dbReference type="Pfam" id="PF03814">
    <property type="entry name" value="KdpA"/>
    <property type="match status" value="1"/>
</dbReference>
<comment type="function">
    <text evidence="9">Part of the high-affinity ATP-driven potassium transport (or Kdp) system, which catalyzes the hydrolysis of ATP coupled with the electrogenic transport of potassium into the cytoplasm. This subunit binds the extracellular potassium ions and delivers the ions to the membrane domain of KdpB through an intramembrane tunnel.</text>
</comment>
<protein>
    <recommendedName>
        <fullName evidence="9">Potassium-transporting ATPase potassium-binding subunit</fullName>
    </recommendedName>
    <alternativeName>
        <fullName evidence="9">ATP phosphohydrolase [potassium-transporting] A chain</fullName>
    </alternativeName>
    <alternativeName>
        <fullName evidence="9">Potassium-binding and translocating subunit A</fullName>
    </alternativeName>
    <alternativeName>
        <fullName evidence="9">Potassium-translocating ATPase A chain</fullName>
    </alternativeName>
</protein>
<evidence type="ECO:0000256" key="2">
    <source>
        <dbReference type="ARBA" id="ARBA00022475"/>
    </source>
</evidence>
<dbReference type="GO" id="GO:0016787">
    <property type="term" value="F:hydrolase activity"/>
    <property type="evidence" value="ECO:0007669"/>
    <property type="project" value="UniProtKB-KW"/>
</dbReference>
<evidence type="ECO:0000256" key="6">
    <source>
        <dbReference type="ARBA" id="ARBA00022989"/>
    </source>
</evidence>
<evidence type="ECO:0000256" key="8">
    <source>
        <dbReference type="ARBA" id="ARBA00023136"/>
    </source>
</evidence>
<dbReference type="OrthoDB" id="9763796at2"/>
<accession>A0A4P6EE59</accession>
<dbReference type="PANTHER" id="PTHR30607:SF2">
    <property type="entry name" value="POTASSIUM-TRANSPORTING ATPASE POTASSIUM-BINDING SUBUNIT"/>
    <property type="match status" value="1"/>
</dbReference>
<evidence type="ECO:0000256" key="4">
    <source>
        <dbReference type="ARBA" id="ARBA00022692"/>
    </source>
</evidence>
<dbReference type="EMBL" id="CP035494">
    <property type="protein sequence ID" value="QAY59643.1"/>
    <property type="molecule type" value="Genomic_DNA"/>
</dbReference>
<keyword evidence="1 9" id="KW-0813">Transport</keyword>
<evidence type="ECO:0000256" key="7">
    <source>
        <dbReference type="ARBA" id="ARBA00023065"/>
    </source>
</evidence>
<comment type="subunit">
    <text evidence="9">The system is composed of three essential subunits: KdpA, KdpB and KdpC.</text>
</comment>
<reference evidence="10 11" key="1">
    <citation type="submission" date="2019-01" db="EMBL/GenBank/DDBJ databases">
        <title>Genome sequencing of strain DFW100M-13.</title>
        <authorList>
            <person name="Heo J."/>
            <person name="Kim S.-J."/>
            <person name="Kim J.-S."/>
            <person name="Hong S.-B."/>
            <person name="Kwon S.-W."/>
        </authorList>
    </citation>
    <scope>NUCLEOTIDE SEQUENCE [LARGE SCALE GENOMIC DNA]</scope>
    <source>
        <strain evidence="10 11">DFW100M-13</strain>
    </source>
</reference>
<comment type="similarity">
    <text evidence="9">Belongs to the KdpA family.</text>
</comment>
<feature type="transmembrane region" description="Helical" evidence="9">
    <location>
        <begin position="175"/>
        <end position="193"/>
    </location>
</feature>
<dbReference type="AlphaFoldDB" id="A0A4P6EE59"/>
<dbReference type="KEGG" id="mprt:ET475_06320"/>
<feature type="transmembrane region" description="Helical" evidence="9">
    <location>
        <begin position="61"/>
        <end position="82"/>
    </location>
</feature>
<feature type="transmembrane region" description="Helical" evidence="9">
    <location>
        <begin position="373"/>
        <end position="393"/>
    </location>
</feature>
<feature type="transmembrane region" description="Helical" evidence="9">
    <location>
        <begin position="414"/>
        <end position="435"/>
    </location>
</feature>
<keyword evidence="7 9" id="KW-0406">Ion transport</keyword>
<keyword evidence="4 9" id="KW-0812">Transmembrane</keyword>
<keyword evidence="2 9" id="KW-1003">Cell membrane</keyword>
<comment type="caution">
    <text evidence="9">Lacks conserved residue(s) required for the propagation of feature annotation.</text>
</comment>
<dbReference type="Proteomes" id="UP000293995">
    <property type="component" value="Chromosome"/>
</dbReference>
<organism evidence="10 11">
    <name type="scientific">Microbacterium protaetiae</name>
    <dbReference type="NCBI Taxonomy" id="2509458"/>
    <lineage>
        <taxon>Bacteria</taxon>
        <taxon>Bacillati</taxon>
        <taxon>Actinomycetota</taxon>
        <taxon>Actinomycetes</taxon>
        <taxon>Micrococcales</taxon>
        <taxon>Microbacteriaceae</taxon>
        <taxon>Microbacterium</taxon>
    </lineage>
</organism>
<comment type="subcellular location">
    <subcellularLocation>
        <location evidence="9">Cell membrane</location>
        <topology evidence="9">Multi-pass membrane protein</topology>
    </subcellularLocation>
</comment>
<evidence type="ECO:0000256" key="1">
    <source>
        <dbReference type="ARBA" id="ARBA00022448"/>
    </source>
</evidence>
<dbReference type="InterPro" id="IPR004623">
    <property type="entry name" value="KdpA"/>
</dbReference>
<feature type="transmembrane region" description="Helical" evidence="9">
    <location>
        <begin position="480"/>
        <end position="506"/>
    </location>
</feature>
<dbReference type="GO" id="GO:0005886">
    <property type="term" value="C:plasma membrane"/>
    <property type="evidence" value="ECO:0007669"/>
    <property type="project" value="UniProtKB-SubCell"/>
</dbReference>
<evidence type="ECO:0000313" key="10">
    <source>
        <dbReference type="EMBL" id="QAY59643.1"/>
    </source>
</evidence>